<feature type="transmembrane region" description="Helical" evidence="8">
    <location>
        <begin position="179"/>
        <end position="199"/>
    </location>
</feature>
<dbReference type="InterPro" id="IPR050277">
    <property type="entry name" value="Sodium:Solute_Symporter"/>
</dbReference>
<keyword evidence="5 8" id="KW-1133">Transmembrane helix</keyword>
<feature type="transmembrane region" description="Helical" evidence="8">
    <location>
        <begin position="46"/>
        <end position="69"/>
    </location>
</feature>
<feature type="transmembrane region" description="Helical" evidence="8">
    <location>
        <begin position="219"/>
        <end position="240"/>
    </location>
</feature>
<dbReference type="Gene3D" id="1.20.1730.10">
    <property type="entry name" value="Sodium/glucose cotransporter"/>
    <property type="match status" value="1"/>
</dbReference>
<evidence type="ECO:0000256" key="3">
    <source>
        <dbReference type="ARBA" id="ARBA00022448"/>
    </source>
</evidence>
<comment type="similarity">
    <text evidence="2 7">Belongs to the sodium:solute symporter (SSF) (TC 2.A.21) family.</text>
</comment>
<dbReference type="Proteomes" id="UP001335737">
    <property type="component" value="Unassembled WGS sequence"/>
</dbReference>
<feature type="transmembrane region" description="Helical" evidence="8">
    <location>
        <begin position="306"/>
        <end position="325"/>
    </location>
</feature>
<evidence type="ECO:0000256" key="8">
    <source>
        <dbReference type="SAM" id="Phobius"/>
    </source>
</evidence>
<feature type="transmembrane region" description="Helical" evidence="8">
    <location>
        <begin position="503"/>
        <end position="524"/>
    </location>
</feature>
<evidence type="ECO:0000256" key="5">
    <source>
        <dbReference type="ARBA" id="ARBA00022989"/>
    </source>
</evidence>
<evidence type="ECO:0000256" key="1">
    <source>
        <dbReference type="ARBA" id="ARBA00004141"/>
    </source>
</evidence>
<evidence type="ECO:0000256" key="2">
    <source>
        <dbReference type="ARBA" id="ARBA00006434"/>
    </source>
</evidence>
<dbReference type="EMBL" id="JARZFX010000008">
    <property type="protein sequence ID" value="MEC5424800.1"/>
    <property type="molecule type" value="Genomic_DNA"/>
</dbReference>
<evidence type="ECO:0000313" key="10">
    <source>
        <dbReference type="Proteomes" id="UP001335737"/>
    </source>
</evidence>
<keyword evidence="6 8" id="KW-0472">Membrane</keyword>
<feature type="transmembrane region" description="Helical" evidence="8">
    <location>
        <begin position="75"/>
        <end position="95"/>
    </location>
</feature>
<comment type="caution">
    <text evidence="9">The sequence shown here is derived from an EMBL/GenBank/DDBJ whole genome shotgun (WGS) entry which is preliminary data.</text>
</comment>
<keyword evidence="10" id="KW-1185">Reference proteome</keyword>
<proteinExistence type="inferred from homology"/>
<feature type="transmembrane region" description="Helical" evidence="8">
    <location>
        <begin position="379"/>
        <end position="403"/>
    </location>
</feature>
<accession>A0ABU6KIU6</accession>
<name>A0ABU6KIU6_9BACI</name>
<feature type="transmembrane region" description="Helical" evidence="8">
    <location>
        <begin position="261"/>
        <end position="286"/>
    </location>
</feature>
<feature type="transmembrane region" description="Helical" evidence="8">
    <location>
        <begin position="116"/>
        <end position="140"/>
    </location>
</feature>
<feature type="transmembrane region" description="Helical" evidence="8">
    <location>
        <begin position="355"/>
        <end position="373"/>
    </location>
</feature>
<protein>
    <submittedName>
        <fullName evidence="9">Sodium:solute symporter family protein</fullName>
    </submittedName>
</protein>
<dbReference type="PANTHER" id="PTHR48086:SF7">
    <property type="entry name" value="SODIUM-SOLUTE SYMPORTER-RELATED"/>
    <property type="match status" value="1"/>
</dbReference>
<feature type="transmembrane region" description="Helical" evidence="8">
    <location>
        <begin position="443"/>
        <end position="466"/>
    </location>
</feature>
<keyword evidence="3" id="KW-0813">Transport</keyword>
<dbReference type="CDD" id="cd10322">
    <property type="entry name" value="SLC5sbd"/>
    <property type="match status" value="1"/>
</dbReference>
<reference evidence="9 10" key="1">
    <citation type="journal article" date="2024" name="Int. J. Syst. Evol. Microbiol.">
        <title>Virgibacillus tibetensis sp. nov., isolated from salt lake on the Tibetan Plateau of China.</title>
        <authorList>
            <person name="Phurbu D."/>
            <person name="Liu Z.-X."/>
            <person name="Wang R."/>
            <person name="Zheng Y.-Y."/>
            <person name="Liu H.-C."/>
            <person name="Zhou Y.-G."/>
            <person name="Yu Y.-J."/>
            <person name="Li A.-H."/>
        </authorList>
    </citation>
    <scope>NUCLEOTIDE SEQUENCE [LARGE SCALE GENOMIC DNA]</scope>
    <source>
        <strain evidence="9 10">C22-A2</strain>
    </source>
</reference>
<dbReference type="InterPro" id="IPR038377">
    <property type="entry name" value="Na/Glc_symporter_sf"/>
</dbReference>
<sequence length="546" mass="58942">MTSYGWWLISFAIVYTFGLILAGNISRKKAAKDNGYFVGGRGFNKWIVAFCITGLFSGSTFISIVELSYLSGISAIWYGVAETVQVLLIAFIIIGPFRKKLVVTVSGLIGERYGRAALGIGGAITAFAFPMWSVATAIAFASAVHVFTGISLSLSVAFTALLLYAYLKAGGMWSIAFTQTINIFIFIIMFAIGIIAFFINPGIDGLREYAAVNPKMFELNGVGTQIIVAWFGTFLVNVILAQAAFQMALSCKTPEEGQKGLKLAAVFGIPFIILGILFGISAAIVAPDSGLGLVALPQYLMEVLPAPLVALFFLGIWACALGWGAPCQFSGATSLGKDVGSALNPSATSEQLINYTKKSLLILTGLMIIFGLTRTEQSAWWNILAWTMRNSATFAPVVAALFWRLATKEAVVGSMIAGFLSGVTWYHIGGWLPNEFYLNIHPVWVGMSANISTLVLITLVQNAFVLKFNLFSSSAKKGHYALGFGALISLFLSLNFQSLHEQGLIGMFIFTILISLFIAAIIFIPSTKKEYHEEILGIEHKAADGR</sequence>
<dbReference type="RefSeq" id="WP_327608358.1">
    <property type="nucleotide sequence ID" value="NZ_JARZFX010000008.1"/>
</dbReference>
<evidence type="ECO:0000256" key="7">
    <source>
        <dbReference type="RuleBase" id="RU362091"/>
    </source>
</evidence>
<evidence type="ECO:0000256" key="4">
    <source>
        <dbReference type="ARBA" id="ARBA00022692"/>
    </source>
</evidence>
<feature type="transmembrane region" description="Helical" evidence="8">
    <location>
        <begin position="478"/>
        <end position="497"/>
    </location>
</feature>
<organism evidence="9 10">
    <name type="scientific">Virgibacillus tibetensis</name>
    <dbReference type="NCBI Taxonomy" id="3042313"/>
    <lineage>
        <taxon>Bacteria</taxon>
        <taxon>Bacillati</taxon>
        <taxon>Bacillota</taxon>
        <taxon>Bacilli</taxon>
        <taxon>Bacillales</taxon>
        <taxon>Bacillaceae</taxon>
        <taxon>Virgibacillus</taxon>
    </lineage>
</organism>
<dbReference type="PANTHER" id="PTHR48086">
    <property type="entry name" value="SODIUM/PROLINE SYMPORTER-RELATED"/>
    <property type="match status" value="1"/>
</dbReference>
<feature type="transmembrane region" description="Helical" evidence="8">
    <location>
        <begin position="146"/>
        <end position="167"/>
    </location>
</feature>
<comment type="subcellular location">
    <subcellularLocation>
        <location evidence="1">Membrane</location>
        <topology evidence="1">Multi-pass membrane protein</topology>
    </subcellularLocation>
</comment>
<feature type="transmembrane region" description="Helical" evidence="8">
    <location>
        <begin position="6"/>
        <end position="25"/>
    </location>
</feature>
<dbReference type="PROSITE" id="PS50283">
    <property type="entry name" value="NA_SOLUT_SYMP_3"/>
    <property type="match status" value="1"/>
</dbReference>
<gene>
    <name evidence="9" type="ORF">QGM71_15040</name>
</gene>
<evidence type="ECO:0000256" key="6">
    <source>
        <dbReference type="ARBA" id="ARBA00023136"/>
    </source>
</evidence>
<dbReference type="InterPro" id="IPR001734">
    <property type="entry name" value="Na/solute_symporter"/>
</dbReference>
<keyword evidence="4 8" id="KW-0812">Transmembrane</keyword>
<feature type="transmembrane region" description="Helical" evidence="8">
    <location>
        <begin position="410"/>
        <end position="428"/>
    </location>
</feature>
<dbReference type="Pfam" id="PF00474">
    <property type="entry name" value="SSF"/>
    <property type="match status" value="1"/>
</dbReference>
<evidence type="ECO:0000313" key="9">
    <source>
        <dbReference type="EMBL" id="MEC5424800.1"/>
    </source>
</evidence>